<dbReference type="EMBL" id="CP016634">
    <property type="protein sequence ID" value="ANY87649.1"/>
    <property type="molecule type" value="Genomic_DNA"/>
</dbReference>
<name>A0A1B2F5S9_PSEPU</name>
<organism evidence="3">
    <name type="scientific">Pseudomonas putida</name>
    <name type="common">Arthrobacter siderocapsulatus</name>
    <dbReference type="NCBI Taxonomy" id="303"/>
    <lineage>
        <taxon>Bacteria</taxon>
        <taxon>Pseudomonadati</taxon>
        <taxon>Pseudomonadota</taxon>
        <taxon>Gammaproteobacteria</taxon>
        <taxon>Pseudomonadales</taxon>
        <taxon>Pseudomonadaceae</taxon>
        <taxon>Pseudomonas</taxon>
    </lineage>
</organism>
<feature type="coiled-coil region" evidence="1">
    <location>
        <begin position="765"/>
        <end position="792"/>
    </location>
</feature>
<accession>A0A1B2F5S9</accession>
<proteinExistence type="predicted"/>
<gene>
    <name evidence="3" type="ORF">IEC33019_2090</name>
</gene>
<dbReference type="AlphaFoldDB" id="A0A1B2F5S9"/>
<keyword evidence="1" id="KW-0175">Coiled coil</keyword>
<evidence type="ECO:0000313" key="3">
    <source>
        <dbReference type="EMBL" id="ANY87649.1"/>
    </source>
</evidence>
<reference evidence="3" key="1">
    <citation type="submission" date="2016-07" db="EMBL/GenBank/DDBJ databases">
        <title>New class B carbapenemase carried by novel plasmid in Pseudomonas putida enviromental strain in eastern Amazonia.</title>
        <authorList>
            <person name="Souza C.O."/>
            <person name="Lima K.V."/>
            <person name="Brasiliense D.M."/>
            <person name="Perez-Chaparro P.J."/>
            <person name="Mamizuka E.M."/>
            <person name="Lima M.O."/>
            <person name="Lima L.N."/>
            <person name="McCulloch J.A."/>
        </authorList>
    </citation>
    <scope>NUCLEOTIDE SEQUENCE [LARGE SCALE GENOMIC DNA]</scope>
    <source>
        <strain evidence="3">IEC33019</strain>
    </source>
</reference>
<sequence>MTQESRLAITIDSRPAKKNADDLSDSLNKVEQSGEGAAVSAENLSRVTVTLGSNMGKMASAAVTALDRVEKSTASTDRQMTALVSKSDALEAAMLSVGAGVTKLDSSLTQSNALLSQMSTGIGQLSNGFSVFSSTQSQVNAQLIRVAAALEQVASGARQADAAMDSVSGSTKAADASLEQQREELTRLIGQINPAVAALDRLDAMQDKLSKFKKAGLVDTETFEEYSGRLKEARDELGKTSTAMNTAGMSAKAYNAALRGLPAQFTDIAVSLQGGQAPLTVLLQQGGQLKDMFGGIGPAARAMGGYILGLVNPFTAAAAAAGVLAVAYYQGSEETERFANALIENGNAAGLSANQLTDMANQVAASSGTVGAAAGVLTQLAAAGNPLRSMYVEITQASLAWSKQTGRDINDVVQTFNEIGKNPVEAIKKLDGELNILTASQYANIQSLQEQGKTMDAAAMAAGLYAEAINSRAGEIERNLGTLESAWQSITGAAKKAWDAMLDVGRDQTIEDQIANTEKLIAQRKGGIIGFFAGDDDQTLRGLETRLKQLQTALANNAAKAAQDASNKATQDAGKKGIDLINSTYKSSLTQTQKLQKELMDLDKARKDAIAAGGFSAAEEEKYAKSRKNIEQEIADIKAREAKKNAPKGVNKGVSQAETTFARLYNQYDPAAQAARTLTKEQTQLQLALDKGKISQDEYGKALAQASINYAAAIKGAQGLTQAEQYRAQLERQLAGQQSEYSIAAAGVGMGDQQTQRLQQRVQLEQQTNDRILQLRTELANATTEKQRQDLQAQIDLTNEFLPKQLAAQQAGWAQMDQAMLSPINGWTAALQNFQVTATNVAGQTQTLFTNAFGTISSGVGSAFESMTLDGQTFGESATQVLRSLVGGVINGLGQMAAQWLINQGIQAAFGQTSAALAAQQIAQVGAVTAAETTGAAAVATAKVAADGVATASSLAATATTTAAQTAAAATTASAWLPAALVASIGSFGAAAVVGGTALLAAFALIKGFSTGGYVSGSGTGTSDSIPARLSNGEFVVNAKATARNRELLEAINSNERVSFAGENLSVNASNQVGGTQAQSSGMSLTVNLIEDKANAGKVSQSTTEDGQNILQICVASIMGDGELYQAVSSKFGISGVGS</sequence>
<feature type="domain" description="Bacteriophage tail tape measure N-terminal" evidence="2">
    <location>
        <begin position="243"/>
        <end position="446"/>
    </location>
</feature>
<dbReference type="InterPro" id="IPR009628">
    <property type="entry name" value="Phage_tape_measure_N"/>
</dbReference>
<dbReference type="Pfam" id="PF06791">
    <property type="entry name" value="TMP_2"/>
    <property type="match status" value="1"/>
</dbReference>
<dbReference type="RefSeq" id="WP_099593447.1">
    <property type="nucleotide sequence ID" value="NZ_CP016634.1"/>
</dbReference>
<protein>
    <submittedName>
        <fullName evidence="3">Prophage tail length tape measure protein</fullName>
    </submittedName>
</protein>
<evidence type="ECO:0000259" key="2">
    <source>
        <dbReference type="Pfam" id="PF06791"/>
    </source>
</evidence>
<evidence type="ECO:0000256" key="1">
    <source>
        <dbReference type="SAM" id="Coils"/>
    </source>
</evidence>